<proteinExistence type="predicted"/>
<protein>
    <submittedName>
        <fullName evidence="2">Uncharacterized protein</fullName>
    </submittedName>
</protein>
<comment type="caution">
    <text evidence="2">The sequence shown here is derived from an EMBL/GenBank/DDBJ whole genome shotgun (WGS) entry which is preliminary data.</text>
</comment>
<feature type="compositionally biased region" description="Low complexity" evidence="1">
    <location>
        <begin position="1"/>
        <end position="10"/>
    </location>
</feature>
<name>A0A085WFU2_9BACT</name>
<dbReference type="EMBL" id="JMCB01000010">
    <property type="protein sequence ID" value="KFE66555.1"/>
    <property type="molecule type" value="Genomic_DNA"/>
</dbReference>
<evidence type="ECO:0000313" key="3">
    <source>
        <dbReference type="Proteomes" id="UP000028725"/>
    </source>
</evidence>
<feature type="region of interest" description="Disordered" evidence="1">
    <location>
        <begin position="1"/>
        <end position="28"/>
    </location>
</feature>
<keyword evidence="3" id="KW-1185">Reference proteome</keyword>
<dbReference type="RefSeq" id="WP_044192466.1">
    <property type="nucleotide sequence ID" value="NZ_JMCB01000010.1"/>
</dbReference>
<reference evidence="2 3" key="1">
    <citation type="submission" date="2014-04" db="EMBL/GenBank/DDBJ databases">
        <title>Genome assembly of Hyalangium minutum DSM 14724.</title>
        <authorList>
            <person name="Sharma G."/>
            <person name="Subramanian S."/>
        </authorList>
    </citation>
    <scope>NUCLEOTIDE SEQUENCE [LARGE SCALE GENOMIC DNA]</scope>
    <source>
        <strain evidence="2 3">DSM 14724</strain>
    </source>
</reference>
<accession>A0A085WFU2</accession>
<evidence type="ECO:0000256" key="1">
    <source>
        <dbReference type="SAM" id="MobiDB-lite"/>
    </source>
</evidence>
<dbReference type="AlphaFoldDB" id="A0A085WFU2"/>
<sequence>MSSSRLNSSSGARERLYPKQISEEGPGTKTVRATLEGRGQMARLNFTPPSAEYYCPRCEPVSRLESLVLHTDRAITPAGMYTFLRDAEWSRRAAP</sequence>
<gene>
    <name evidence="2" type="ORF">DB31_1028</name>
</gene>
<dbReference type="Proteomes" id="UP000028725">
    <property type="component" value="Unassembled WGS sequence"/>
</dbReference>
<organism evidence="2 3">
    <name type="scientific">Hyalangium minutum</name>
    <dbReference type="NCBI Taxonomy" id="394096"/>
    <lineage>
        <taxon>Bacteria</taxon>
        <taxon>Pseudomonadati</taxon>
        <taxon>Myxococcota</taxon>
        <taxon>Myxococcia</taxon>
        <taxon>Myxococcales</taxon>
        <taxon>Cystobacterineae</taxon>
        <taxon>Archangiaceae</taxon>
        <taxon>Hyalangium</taxon>
    </lineage>
</organism>
<evidence type="ECO:0000313" key="2">
    <source>
        <dbReference type="EMBL" id="KFE66555.1"/>
    </source>
</evidence>